<dbReference type="AlphaFoldDB" id="A0A0E0DLG3"/>
<dbReference type="Proteomes" id="UP000008021">
    <property type="component" value="Chromosome 5"/>
</dbReference>
<keyword evidence="2" id="KW-1185">Reference proteome</keyword>
<dbReference type="HOGENOM" id="CLU_158240_0_0_1"/>
<name>A0A0E0DLG3_9ORYZ</name>
<evidence type="ECO:0000313" key="2">
    <source>
        <dbReference type="Proteomes" id="UP000008021"/>
    </source>
</evidence>
<protein>
    <submittedName>
        <fullName evidence="1">Uncharacterized protein</fullName>
    </submittedName>
</protein>
<dbReference type="EnsemblPlants" id="OMERI05G02060.1">
    <property type="protein sequence ID" value="OMERI05G02060.1"/>
    <property type="gene ID" value="OMERI05G02060"/>
</dbReference>
<accession>A0A0E0DLG3</accession>
<evidence type="ECO:0000313" key="1">
    <source>
        <dbReference type="EnsemblPlants" id="OMERI05G02060.1"/>
    </source>
</evidence>
<proteinExistence type="predicted"/>
<organism evidence="1">
    <name type="scientific">Oryza meridionalis</name>
    <dbReference type="NCBI Taxonomy" id="40149"/>
    <lineage>
        <taxon>Eukaryota</taxon>
        <taxon>Viridiplantae</taxon>
        <taxon>Streptophyta</taxon>
        <taxon>Embryophyta</taxon>
        <taxon>Tracheophyta</taxon>
        <taxon>Spermatophyta</taxon>
        <taxon>Magnoliopsida</taxon>
        <taxon>Liliopsida</taxon>
        <taxon>Poales</taxon>
        <taxon>Poaceae</taxon>
        <taxon>BOP clade</taxon>
        <taxon>Oryzoideae</taxon>
        <taxon>Oryzeae</taxon>
        <taxon>Oryzinae</taxon>
        <taxon>Oryza</taxon>
    </lineage>
</organism>
<dbReference type="Gramene" id="OMERI05G02060.1">
    <property type="protein sequence ID" value="OMERI05G02060.1"/>
    <property type="gene ID" value="OMERI05G02060"/>
</dbReference>
<reference evidence="1" key="1">
    <citation type="submission" date="2015-04" db="UniProtKB">
        <authorList>
            <consortium name="EnsemblPlants"/>
        </authorList>
    </citation>
    <scope>IDENTIFICATION</scope>
</reference>
<reference evidence="1" key="2">
    <citation type="submission" date="2018-05" db="EMBL/GenBank/DDBJ databases">
        <title>OmerRS3 (Oryza meridionalis Reference Sequence Version 3).</title>
        <authorList>
            <person name="Zhang J."/>
            <person name="Kudrna D."/>
            <person name="Lee S."/>
            <person name="Talag J."/>
            <person name="Welchert J."/>
            <person name="Wing R.A."/>
        </authorList>
    </citation>
    <scope>NUCLEOTIDE SEQUENCE [LARGE SCALE GENOMIC DNA]</scope>
    <source>
        <strain evidence="1">cv. OR44</strain>
    </source>
</reference>
<sequence>MTRAALQESSCCYGDEEAIDQLVATTIRASQLQMDYTMDQLWNDITAAEADTSYDSAAAAMASPPSPVWEFRGGVRGPCRRRRLLLLPPPPPTTCCCCSPREMGKGEERGWS</sequence>